<dbReference type="PANTHER" id="PTHR11692:SF0">
    <property type="entry name" value="BIFUNCTIONAL PURINE BIOSYNTHESIS PROTEIN ATIC"/>
    <property type="match status" value="1"/>
</dbReference>
<dbReference type="Gene3D" id="3.40.140.20">
    <property type="match status" value="1"/>
</dbReference>
<sequence length="139" mass="14574">MHGEPSYINVLDAAAGWQLVRAASSALGRPVAASFKHVSPAGVAAGPLDALTARIYHLDATATGDLASAYVRARDADPKSSYGDFIAVSEPVDAELADLLRQVRHLAEPGGSLRSADVAGECRERGIAPTRTGIRLFQH</sequence>
<dbReference type="Proteomes" id="UP000546162">
    <property type="component" value="Unassembled WGS sequence"/>
</dbReference>
<dbReference type="GO" id="GO:0005829">
    <property type="term" value="C:cytosol"/>
    <property type="evidence" value="ECO:0007669"/>
    <property type="project" value="TreeGrafter"/>
</dbReference>
<dbReference type="AlphaFoldDB" id="A0A7W7M9X8"/>
<keyword evidence="1" id="KW-0378">Hydrolase</keyword>
<dbReference type="GO" id="GO:0004643">
    <property type="term" value="F:phosphoribosylaminoimidazolecarboxamide formyltransferase activity"/>
    <property type="evidence" value="ECO:0007669"/>
    <property type="project" value="InterPro"/>
</dbReference>
<proteinExistence type="predicted"/>
<dbReference type="EMBL" id="JACHNB010000001">
    <property type="protein sequence ID" value="MBB4742382.1"/>
    <property type="molecule type" value="Genomic_DNA"/>
</dbReference>
<evidence type="ECO:0000313" key="1">
    <source>
        <dbReference type="EMBL" id="MBB4742382.1"/>
    </source>
</evidence>
<dbReference type="PANTHER" id="PTHR11692">
    <property type="entry name" value="BIFUNCTIONAL PURINE BIOSYNTHESIS PROTEIN PURH"/>
    <property type="match status" value="1"/>
</dbReference>
<name>A0A7W7M9X8_9ACTN</name>
<accession>A0A7W7M9X8</accession>
<dbReference type="SMART" id="SM00798">
    <property type="entry name" value="AICARFT_IMPCHas"/>
    <property type="match status" value="1"/>
</dbReference>
<dbReference type="InterPro" id="IPR002695">
    <property type="entry name" value="PurH-like"/>
</dbReference>
<evidence type="ECO:0000313" key="2">
    <source>
        <dbReference type="Proteomes" id="UP000546162"/>
    </source>
</evidence>
<dbReference type="InterPro" id="IPR016193">
    <property type="entry name" value="Cytidine_deaminase-like"/>
</dbReference>
<gene>
    <name evidence="1" type="ORF">BJY16_005841</name>
</gene>
<protein>
    <submittedName>
        <fullName evidence="1">AICAR transformylase/IMP cyclohydrolase PurH</fullName>
    </submittedName>
</protein>
<reference evidence="1 2" key="1">
    <citation type="submission" date="2020-08" db="EMBL/GenBank/DDBJ databases">
        <title>Sequencing the genomes of 1000 actinobacteria strains.</title>
        <authorList>
            <person name="Klenk H.-P."/>
        </authorList>
    </citation>
    <scope>NUCLEOTIDE SEQUENCE [LARGE SCALE GENOMIC DNA]</scope>
    <source>
        <strain evidence="1 2">DSM 45809</strain>
    </source>
</reference>
<dbReference type="SUPFAM" id="SSF53927">
    <property type="entry name" value="Cytidine deaminase-like"/>
    <property type="match status" value="2"/>
</dbReference>
<organism evidence="1 2">
    <name type="scientific">Actinoplanes octamycinicus</name>
    <dbReference type="NCBI Taxonomy" id="135948"/>
    <lineage>
        <taxon>Bacteria</taxon>
        <taxon>Bacillati</taxon>
        <taxon>Actinomycetota</taxon>
        <taxon>Actinomycetes</taxon>
        <taxon>Micromonosporales</taxon>
        <taxon>Micromonosporaceae</taxon>
        <taxon>Actinoplanes</taxon>
    </lineage>
</organism>
<dbReference type="RefSeq" id="WP_185042753.1">
    <property type="nucleotide sequence ID" value="NZ_BAABFG010000005.1"/>
</dbReference>
<dbReference type="Pfam" id="PF01808">
    <property type="entry name" value="AICARFT_IMPCHas"/>
    <property type="match status" value="1"/>
</dbReference>
<dbReference type="InterPro" id="IPR024051">
    <property type="entry name" value="AICAR_Tfase_dup_dom_sf"/>
</dbReference>
<comment type="caution">
    <text evidence="1">The sequence shown here is derived from an EMBL/GenBank/DDBJ whole genome shotgun (WGS) entry which is preliminary data.</text>
</comment>
<keyword evidence="2" id="KW-1185">Reference proteome</keyword>
<dbReference type="GO" id="GO:0006189">
    <property type="term" value="P:'de novo' IMP biosynthetic process"/>
    <property type="evidence" value="ECO:0007669"/>
    <property type="project" value="TreeGrafter"/>
</dbReference>
<dbReference type="GO" id="GO:0003937">
    <property type="term" value="F:IMP cyclohydrolase activity"/>
    <property type="evidence" value="ECO:0007669"/>
    <property type="project" value="InterPro"/>
</dbReference>